<keyword evidence="4" id="KW-0378">Hydrolase</keyword>
<keyword evidence="2" id="KW-0812">Transmembrane</keyword>
<dbReference type="InterPro" id="IPR036013">
    <property type="entry name" value="Band_7/SPFH_dom_sf"/>
</dbReference>
<dbReference type="CDD" id="cd03404">
    <property type="entry name" value="SPFH_HflK"/>
    <property type="match status" value="1"/>
</dbReference>
<feature type="transmembrane region" description="Helical" evidence="2">
    <location>
        <begin position="53"/>
        <end position="72"/>
    </location>
</feature>
<keyword evidence="2" id="KW-0472">Membrane</keyword>
<keyword evidence="4" id="KW-0645">Protease</keyword>
<dbReference type="Pfam" id="PF01145">
    <property type="entry name" value="Band_7"/>
    <property type="match status" value="1"/>
</dbReference>
<comment type="subunit">
    <text evidence="2">HflC and HflK may interact to form a multimeric complex.</text>
</comment>
<dbReference type="PANTHER" id="PTHR10264:SF19">
    <property type="entry name" value="AT06885P-RELATED"/>
    <property type="match status" value="1"/>
</dbReference>
<dbReference type="AlphaFoldDB" id="A0A1X7ICW9"/>
<dbReference type="PANTHER" id="PTHR10264">
    <property type="entry name" value="BAND 7 PROTEIN-RELATED"/>
    <property type="match status" value="1"/>
</dbReference>
<dbReference type="SUPFAM" id="SSF117892">
    <property type="entry name" value="Band 7/SPFH domain"/>
    <property type="match status" value="1"/>
</dbReference>
<dbReference type="EMBL" id="FXBB01000001">
    <property type="protein sequence ID" value="SMG12516.1"/>
    <property type="molecule type" value="Genomic_DNA"/>
</dbReference>
<organism evidence="4 5">
    <name type="scientific">Dethiosulfovibrio salsuginis</name>
    <dbReference type="NCBI Taxonomy" id="561720"/>
    <lineage>
        <taxon>Bacteria</taxon>
        <taxon>Thermotogati</taxon>
        <taxon>Synergistota</taxon>
        <taxon>Synergistia</taxon>
        <taxon>Synergistales</taxon>
        <taxon>Dethiosulfovibrionaceae</taxon>
        <taxon>Dethiosulfovibrio</taxon>
    </lineage>
</organism>
<keyword evidence="2" id="KW-1133">Transmembrane helix</keyword>
<accession>A0A1X7ICW9</accession>
<evidence type="ECO:0000313" key="5">
    <source>
        <dbReference type="Proteomes" id="UP000193355"/>
    </source>
</evidence>
<comment type="function">
    <text evidence="2">HflC and HflK could encode or regulate a protease.</text>
</comment>
<reference evidence="5" key="1">
    <citation type="submission" date="2017-04" db="EMBL/GenBank/DDBJ databases">
        <authorList>
            <person name="Varghese N."/>
            <person name="Submissions S."/>
        </authorList>
    </citation>
    <scope>NUCLEOTIDE SEQUENCE [LARGE SCALE GENOMIC DNA]</scope>
    <source>
        <strain evidence="5">USBA 82</strain>
    </source>
</reference>
<dbReference type="SMART" id="SM00244">
    <property type="entry name" value="PHB"/>
    <property type="match status" value="1"/>
</dbReference>
<dbReference type="GO" id="GO:0008233">
    <property type="term" value="F:peptidase activity"/>
    <property type="evidence" value="ECO:0007669"/>
    <property type="project" value="UniProtKB-KW"/>
</dbReference>
<evidence type="ECO:0000256" key="1">
    <source>
        <dbReference type="ARBA" id="ARBA00006971"/>
    </source>
</evidence>
<dbReference type="NCBIfam" id="TIGR01933">
    <property type="entry name" value="hflK"/>
    <property type="match status" value="1"/>
</dbReference>
<keyword evidence="5" id="KW-1185">Reference proteome</keyword>
<dbReference type="InterPro" id="IPR001107">
    <property type="entry name" value="Band_7"/>
</dbReference>
<protein>
    <recommendedName>
        <fullName evidence="2">Protein HflK</fullName>
    </recommendedName>
</protein>
<dbReference type="InterPro" id="IPR043202">
    <property type="entry name" value="Band-7_stomatin-like"/>
</dbReference>
<comment type="subcellular location">
    <subcellularLocation>
        <location evidence="2">Membrane</location>
    </subcellularLocation>
</comment>
<dbReference type="STRING" id="561720.SAMN06275492_101338"/>
<dbReference type="GO" id="GO:0006508">
    <property type="term" value="P:proteolysis"/>
    <property type="evidence" value="ECO:0007669"/>
    <property type="project" value="UniProtKB-KW"/>
</dbReference>
<comment type="similarity">
    <text evidence="1 2">Belongs to the band 7/mec-2 family. HflK subfamily.</text>
</comment>
<evidence type="ECO:0000313" key="4">
    <source>
        <dbReference type="EMBL" id="SMG12516.1"/>
    </source>
</evidence>
<gene>
    <name evidence="4" type="ORF">SAMN06275492_101338</name>
</gene>
<dbReference type="Gene3D" id="3.30.479.30">
    <property type="entry name" value="Band 7 domain"/>
    <property type="match status" value="1"/>
</dbReference>
<dbReference type="Proteomes" id="UP000193355">
    <property type="component" value="Unassembled WGS sequence"/>
</dbReference>
<evidence type="ECO:0000256" key="2">
    <source>
        <dbReference type="RuleBase" id="RU364113"/>
    </source>
</evidence>
<name>A0A1X7ICW9_9BACT</name>
<proteinExistence type="inferred from homology"/>
<dbReference type="GO" id="GO:0005886">
    <property type="term" value="C:plasma membrane"/>
    <property type="evidence" value="ECO:0007669"/>
    <property type="project" value="InterPro"/>
</dbReference>
<feature type="domain" description="Band 7" evidence="3">
    <location>
        <begin position="74"/>
        <end position="256"/>
    </location>
</feature>
<dbReference type="InterPro" id="IPR010201">
    <property type="entry name" value="HflK"/>
</dbReference>
<evidence type="ECO:0000259" key="3">
    <source>
        <dbReference type="SMART" id="SM00244"/>
    </source>
</evidence>
<sequence>MCLDWRVLLLFALLFALTRLSKKLRDGRIKDVFEANKAKGFDWEMPRPPKMGAWGKGLLGSIVVVVILFLGLSKSFYIVPSGSMGVVFRLGIVSHVADQGPHLKIPFVDHVEVVNTENIRRLEYGYRTVQVGPPARYQDVPEESRMLTRDNKIVEIDWVLQYQISDPVDYITHIPEDRAYREKMIRDLAESYLREVVGFRILDDVLTKEKQAIQTEVRKGLQEKMNQLSTGIFVSSVSLQDVVPPKAVQKSFNAVNSARAERERMILEAERYAKEVQSEVIGDVERVINEANAYAFRRVALAEGDVARIQALTESYRINPNLVRLNLWMETMTDVWKDMNPTFISSSEVLKILPLDRILSFPSQDGQK</sequence>